<dbReference type="EMBL" id="RHFK02000019">
    <property type="protein sequence ID" value="TWW58826.1"/>
    <property type="molecule type" value="Genomic_DNA"/>
</dbReference>
<evidence type="ECO:0000313" key="2">
    <source>
        <dbReference type="Proteomes" id="UP000324091"/>
    </source>
</evidence>
<proteinExistence type="predicted"/>
<accession>A0A5C6MUS2</accession>
<sequence length="72" mass="7650">MKSLIPPPPTSSSALKAMLTASHRIPSRECGCYSIDGAVSLLLPGLQRSDRAPSFYSDPPSLNSLGALMRFS</sequence>
<comment type="caution">
    <text evidence="1">The sequence shown here is derived from an EMBL/GenBank/DDBJ whole genome shotgun (WGS) entry which is preliminary data.</text>
</comment>
<dbReference type="AlphaFoldDB" id="A0A5C6MUS2"/>
<reference evidence="1 2" key="1">
    <citation type="submission" date="2019-04" db="EMBL/GenBank/DDBJ databases">
        <title>Chromosome genome assembly for Takifugu flavidus.</title>
        <authorList>
            <person name="Xiao S."/>
        </authorList>
    </citation>
    <scope>NUCLEOTIDE SEQUENCE [LARGE SCALE GENOMIC DNA]</scope>
    <source>
        <strain evidence="1">HTHZ2018</strain>
        <tissue evidence="1">Muscle</tissue>
    </source>
</reference>
<gene>
    <name evidence="1" type="ORF">D4764_06G0003560</name>
</gene>
<name>A0A5C6MUS2_9TELE</name>
<organism evidence="1 2">
    <name type="scientific">Takifugu flavidus</name>
    <name type="common">sansaifugu</name>
    <dbReference type="NCBI Taxonomy" id="433684"/>
    <lineage>
        <taxon>Eukaryota</taxon>
        <taxon>Metazoa</taxon>
        <taxon>Chordata</taxon>
        <taxon>Craniata</taxon>
        <taxon>Vertebrata</taxon>
        <taxon>Euteleostomi</taxon>
        <taxon>Actinopterygii</taxon>
        <taxon>Neopterygii</taxon>
        <taxon>Teleostei</taxon>
        <taxon>Neoteleostei</taxon>
        <taxon>Acanthomorphata</taxon>
        <taxon>Eupercaria</taxon>
        <taxon>Tetraodontiformes</taxon>
        <taxon>Tetradontoidea</taxon>
        <taxon>Tetraodontidae</taxon>
        <taxon>Takifugu</taxon>
    </lineage>
</organism>
<dbReference type="Proteomes" id="UP000324091">
    <property type="component" value="Chromosome 6"/>
</dbReference>
<protein>
    <submittedName>
        <fullName evidence="1">Uncharacterized protein</fullName>
    </submittedName>
</protein>
<evidence type="ECO:0000313" key="1">
    <source>
        <dbReference type="EMBL" id="TWW58826.1"/>
    </source>
</evidence>
<keyword evidence="2" id="KW-1185">Reference proteome</keyword>